<comment type="similarity">
    <text evidence="1">Belongs to the type-I restriction system S methylase family.</text>
</comment>
<evidence type="ECO:0000313" key="7">
    <source>
        <dbReference type="Proteomes" id="UP000183967"/>
    </source>
</evidence>
<organism evidence="6 7">
    <name type="scientific">Caloranaerobacter azorensis DSM 13643</name>
    <dbReference type="NCBI Taxonomy" id="1121264"/>
    <lineage>
        <taxon>Bacteria</taxon>
        <taxon>Bacillati</taxon>
        <taxon>Bacillota</taxon>
        <taxon>Tissierellia</taxon>
        <taxon>Tissierellales</taxon>
        <taxon>Thermohalobacteraceae</taxon>
        <taxon>Caloranaerobacter</taxon>
    </lineage>
</organism>
<evidence type="ECO:0000313" key="6">
    <source>
        <dbReference type="EMBL" id="SHH62730.1"/>
    </source>
</evidence>
<sequence length="422" mass="48531">MRDGKRVIGSEQLTMDNKKKYKKTEIGEIPVEWEVKAIVEVAEVVSGGTPDTNRKEFWEDAYIPWATPTDITFNGKYIAHTEKNITEEGLKSSSANLLPIGSILMTSRATIGEKCINTVPMATNQGFKSLICKENLFNEFMYYLIDVIKPKFVRLASGSTFLELSKKEVENFKIPVPSLKEQQKIAAILSTVDEYIEQTDVLIEKTKELKKGLMQKLLTKGIGHTEFKKTEIGEIPKEWEVIPLFDTGEYINGRAFKPSEWTDRGVPIIRIQNLNDKSATYNYCNLEIDEKYHVYKGDLLFAWSGSIGLHRWNGEKAYLNQHIYKVIPNKNIIKDYLYYQLSRQIEILLELSHGSTMKHITRKNLKLVKVAIPNIEEQQKIASILSEVDNQIEYYENKKEKLQNLKKGLMQKLLTGKIRVKI</sequence>
<proteinExistence type="inferred from homology"/>
<protein>
    <submittedName>
        <fullName evidence="6">Type I restriction enzyme, S subunit</fullName>
    </submittedName>
</protein>
<feature type="coiled-coil region" evidence="4">
    <location>
        <begin position="385"/>
        <end position="412"/>
    </location>
</feature>
<accession>A0A1M5UII5</accession>
<evidence type="ECO:0000259" key="5">
    <source>
        <dbReference type="Pfam" id="PF01420"/>
    </source>
</evidence>
<dbReference type="CDD" id="cd17273">
    <property type="entry name" value="RMtype1_S_EcoJA69PI-TRD1-CR1_like"/>
    <property type="match status" value="1"/>
</dbReference>
<dbReference type="InterPro" id="IPR044946">
    <property type="entry name" value="Restrct_endonuc_typeI_TRD_sf"/>
</dbReference>
<dbReference type="InterPro" id="IPR052021">
    <property type="entry name" value="Type-I_RS_S_subunit"/>
</dbReference>
<dbReference type="PANTHER" id="PTHR30408">
    <property type="entry name" value="TYPE-1 RESTRICTION ENZYME ECOKI SPECIFICITY PROTEIN"/>
    <property type="match status" value="1"/>
</dbReference>
<dbReference type="Proteomes" id="UP000183967">
    <property type="component" value="Unassembled WGS sequence"/>
</dbReference>
<dbReference type="GO" id="GO:0009307">
    <property type="term" value="P:DNA restriction-modification system"/>
    <property type="evidence" value="ECO:0007669"/>
    <property type="project" value="UniProtKB-KW"/>
</dbReference>
<evidence type="ECO:0000256" key="2">
    <source>
        <dbReference type="ARBA" id="ARBA00022747"/>
    </source>
</evidence>
<name>A0A1M5UII5_9FIRM</name>
<keyword evidence="7" id="KW-1185">Reference proteome</keyword>
<dbReference type="OrthoDB" id="9811611at2"/>
<dbReference type="AlphaFoldDB" id="A0A1M5UII5"/>
<feature type="domain" description="Type I restriction modification DNA specificity" evidence="5">
    <location>
        <begin position="236"/>
        <end position="403"/>
    </location>
</feature>
<reference evidence="7" key="1">
    <citation type="submission" date="2016-11" db="EMBL/GenBank/DDBJ databases">
        <authorList>
            <person name="Varghese N."/>
            <person name="Submissions S."/>
        </authorList>
    </citation>
    <scope>NUCLEOTIDE SEQUENCE [LARGE SCALE GENOMIC DNA]</scope>
    <source>
        <strain evidence="7">DSM 13643</strain>
    </source>
</reference>
<feature type="domain" description="Type I restriction modification DNA specificity" evidence="5">
    <location>
        <begin position="30"/>
        <end position="197"/>
    </location>
</feature>
<evidence type="ECO:0000256" key="4">
    <source>
        <dbReference type="SAM" id="Coils"/>
    </source>
</evidence>
<keyword evidence="3" id="KW-0238">DNA-binding</keyword>
<dbReference type="SUPFAM" id="SSF116734">
    <property type="entry name" value="DNA methylase specificity domain"/>
    <property type="match status" value="2"/>
</dbReference>
<dbReference type="Gene3D" id="1.10.287.1120">
    <property type="entry name" value="Bipartite methylase S protein"/>
    <property type="match status" value="1"/>
</dbReference>
<evidence type="ECO:0000256" key="1">
    <source>
        <dbReference type="ARBA" id="ARBA00010923"/>
    </source>
</evidence>
<keyword evidence="4" id="KW-0175">Coiled coil</keyword>
<dbReference type="InterPro" id="IPR000055">
    <property type="entry name" value="Restrct_endonuc_typeI_TRD"/>
</dbReference>
<gene>
    <name evidence="6" type="ORF">SAMN02745135_01440</name>
</gene>
<dbReference type="Gene3D" id="3.90.220.20">
    <property type="entry name" value="DNA methylase specificity domains"/>
    <property type="match status" value="2"/>
</dbReference>
<dbReference type="RefSeq" id="WP_159430397.1">
    <property type="nucleotide sequence ID" value="NZ_FQXO01000035.1"/>
</dbReference>
<dbReference type="EMBL" id="FQXO01000035">
    <property type="protein sequence ID" value="SHH62730.1"/>
    <property type="molecule type" value="Genomic_DNA"/>
</dbReference>
<keyword evidence="2" id="KW-0680">Restriction system</keyword>
<evidence type="ECO:0000256" key="3">
    <source>
        <dbReference type="ARBA" id="ARBA00023125"/>
    </source>
</evidence>
<dbReference type="PANTHER" id="PTHR30408:SF12">
    <property type="entry name" value="TYPE I RESTRICTION ENZYME MJAVIII SPECIFICITY SUBUNIT"/>
    <property type="match status" value="1"/>
</dbReference>
<dbReference type="Pfam" id="PF01420">
    <property type="entry name" value="Methylase_S"/>
    <property type="match status" value="2"/>
</dbReference>
<dbReference type="CDD" id="cd17254">
    <property type="entry name" value="RMtype1_S_FclI-TRD1-CR1_like"/>
    <property type="match status" value="1"/>
</dbReference>
<dbReference type="GO" id="GO:0003677">
    <property type="term" value="F:DNA binding"/>
    <property type="evidence" value="ECO:0007669"/>
    <property type="project" value="UniProtKB-KW"/>
</dbReference>